<reference evidence="1 2" key="1">
    <citation type="journal article" date="2006" name="Proc. Natl. Acad. Sci. U.S.A.">
        <title>Burkholderia xenovorans LB400 harbors a multi-replicon, 9.73-Mbp genome shaped for versatility.</title>
        <authorList>
            <person name="Chain P.S."/>
            <person name="Denef V.J."/>
            <person name="Konstantinidis K.T."/>
            <person name="Vergez L.M."/>
            <person name="Agullo L."/>
            <person name="Reyes V.L."/>
            <person name="Hauser L."/>
            <person name="Cordova M."/>
            <person name="Gomez L."/>
            <person name="Gonzalez M."/>
            <person name="Land M."/>
            <person name="Lao V."/>
            <person name="Larimer F."/>
            <person name="LiPuma J.J."/>
            <person name="Mahenthiralingam E."/>
            <person name="Malfatti S.A."/>
            <person name="Marx C.J."/>
            <person name="Parnell J.J."/>
            <person name="Ramette A."/>
            <person name="Richardson P."/>
            <person name="Seeger M."/>
            <person name="Smith D."/>
            <person name="Spilker T."/>
            <person name="Sul W.J."/>
            <person name="Tsoi T.V."/>
            <person name="Ulrich L.E."/>
            <person name="Zhulin I.B."/>
            <person name="Tiedje J.M."/>
        </authorList>
    </citation>
    <scope>NUCLEOTIDE SEQUENCE [LARGE SCALE GENOMIC DNA]</scope>
    <source>
        <strain evidence="1 2">LB400</strain>
    </source>
</reference>
<evidence type="ECO:0000313" key="1">
    <source>
        <dbReference type="EMBL" id="ABE35647.1"/>
    </source>
</evidence>
<keyword evidence="2" id="KW-1185">Reference proteome</keyword>
<accession>Q13JU2</accession>
<organism evidence="1 2">
    <name type="scientific">Paraburkholderia xenovorans (strain LB400)</name>
    <dbReference type="NCBI Taxonomy" id="266265"/>
    <lineage>
        <taxon>Bacteria</taxon>
        <taxon>Pseudomonadati</taxon>
        <taxon>Pseudomonadota</taxon>
        <taxon>Betaproteobacteria</taxon>
        <taxon>Burkholderiales</taxon>
        <taxon>Burkholderiaceae</taxon>
        <taxon>Paraburkholderia</taxon>
    </lineage>
</organism>
<name>Q13JU2_PARXL</name>
<dbReference type="Pfam" id="PF13707">
    <property type="entry name" value="RloB"/>
    <property type="match status" value="1"/>
</dbReference>
<dbReference type="RefSeq" id="WP_011492922.1">
    <property type="nucleotide sequence ID" value="NC_007952.1"/>
</dbReference>
<dbReference type="KEGG" id="bxe:Bxe_B0299"/>
<dbReference type="KEGG" id="bxb:DR64_5639"/>
<gene>
    <name evidence="1" type="ORF">Bxe_B0299</name>
</gene>
<dbReference type="OrthoDB" id="9796523at2"/>
<sequence length="221" mass="25877">MAIDNHPRIRQAKHLARKKAKRETYDRILIVSEGEKTEVLYFEEIRKYYKLATTHVKVCHSEYGTTPLQVVEFALDLCEETREWEKVFCVIDRDDHPGYEDALNKAKAHDKKLRNELKQPIEVRAIPSNPSFELWLVLHFEGVERNIHRDEVLRLLCDRFIPGYEKGRKGIFEVTRTRLETAYTNAARIKARQERQDLPGMGNPSTCVDELVKVLCELRGK</sequence>
<dbReference type="eggNOG" id="ENOG5032ZS8">
    <property type="taxonomic scope" value="Bacteria"/>
</dbReference>
<dbReference type="EMBL" id="CP000271">
    <property type="protein sequence ID" value="ABE35647.1"/>
    <property type="molecule type" value="Genomic_DNA"/>
</dbReference>
<dbReference type="Proteomes" id="UP000001817">
    <property type="component" value="Chromosome 2"/>
</dbReference>
<protein>
    <recommendedName>
        <fullName evidence="3">RloB domain-containing protein</fullName>
    </recommendedName>
</protein>
<evidence type="ECO:0008006" key="3">
    <source>
        <dbReference type="Google" id="ProtNLM"/>
    </source>
</evidence>
<dbReference type="STRING" id="266265.Bxe_B0299"/>
<dbReference type="AlphaFoldDB" id="Q13JU2"/>
<dbReference type="InterPro" id="IPR025591">
    <property type="entry name" value="RloB"/>
</dbReference>
<proteinExistence type="predicted"/>
<evidence type="ECO:0000313" key="2">
    <source>
        <dbReference type="Proteomes" id="UP000001817"/>
    </source>
</evidence>